<dbReference type="AlphaFoldDB" id="A0AAD9ZGS3"/>
<sequence length="266" mass="29164">MANLTSLTSYIAPIPIPPIAPDFLLCHSAYGNGLSQSHEAVLRAAGTLPHGTIPSVYTVNDEEAPPGVYNLPYQTYSRDISITVDVAGPADIDTIRLVPNEIRGMAAHVANRCIGAQGKGGFITNQIQGLVNFVTDPTSNLDAPYYPPDSVFVTVLVSDLRNANSFPGDYDPQLAYFLCEVEEAALRRAQPRYRDIFSGRVLRYMAQASRMARLGKVAWWDDITVEANVTETAITQAINAAPQGVATSRRRKRLRRLLPCQDLEYP</sequence>
<dbReference type="EMBL" id="JASNWA010000003">
    <property type="protein sequence ID" value="KAK3178470.1"/>
    <property type="molecule type" value="Genomic_DNA"/>
</dbReference>
<proteinExistence type="predicted"/>
<organism evidence="1 2">
    <name type="scientific">Lepraria neglecta</name>
    <dbReference type="NCBI Taxonomy" id="209136"/>
    <lineage>
        <taxon>Eukaryota</taxon>
        <taxon>Fungi</taxon>
        <taxon>Dikarya</taxon>
        <taxon>Ascomycota</taxon>
        <taxon>Pezizomycotina</taxon>
        <taxon>Lecanoromycetes</taxon>
        <taxon>OSLEUM clade</taxon>
        <taxon>Lecanoromycetidae</taxon>
        <taxon>Lecanorales</taxon>
        <taxon>Lecanorineae</taxon>
        <taxon>Stereocaulaceae</taxon>
        <taxon>Lepraria</taxon>
    </lineage>
</organism>
<evidence type="ECO:0000313" key="2">
    <source>
        <dbReference type="Proteomes" id="UP001276659"/>
    </source>
</evidence>
<evidence type="ECO:0000313" key="1">
    <source>
        <dbReference type="EMBL" id="KAK3178470.1"/>
    </source>
</evidence>
<keyword evidence="2" id="KW-1185">Reference proteome</keyword>
<reference evidence="1" key="1">
    <citation type="submission" date="2022-11" db="EMBL/GenBank/DDBJ databases">
        <title>Chromosomal genome sequence assembly and mating type (MAT) locus characterization of the leprose asexual lichenized fungus Lepraria neglecta (Nyl.) Erichsen.</title>
        <authorList>
            <person name="Allen J.L."/>
            <person name="Pfeffer B."/>
        </authorList>
    </citation>
    <scope>NUCLEOTIDE SEQUENCE</scope>
    <source>
        <strain evidence="1">Allen 5258</strain>
    </source>
</reference>
<accession>A0AAD9ZGS3</accession>
<protein>
    <submittedName>
        <fullName evidence="1">Uncharacterized protein</fullName>
    </submittedName>
</protein>
<gene>
    <name evidence="1" type="ORF">OEA41_000606</name>
</gene>
<comment type="caution">
    <text evidence="1">The sequence shown here is derived from an EMBL/GenBank/DDBJ whole genome shotgun (WGS) entry which is preliminary data.</text>
</comment>
<name>A0AAD9ZGS3_9LECA</name>
<dbReference type="Proteomes" id="UP001276659">
    <property type="component" value="Unassembled WGS sequence"/>
</dbReference>